<dbReference type="EMBL" id="JBBPBN010000423">
    <property type="protein sequence ID" value="KAK8486838.1"/>
    <property type="molecule type" value="Genomic_DNA"/>
</dbReference>
<evidence type="ECO:0008006" key="4">
    <source>
        <dbReference type="Google" id="ProtNLM"/>
    </source>
</evidence>
<feature type="region of interest" description="Disordered" evidence="1">
    <location>
        <begin position="87"/>
        <end position="106"/>
    </location>
</feature>
<gene>
    <name evidence="2" type="ORF">V6N11_063225</name>
</gene>
<proteinExistence type="predicted"/>
<evidence type="ECO:0000256" key="1">
    <source>
        <dbReference type="SAM" id="MobiDB-lite"/>
    </source>
</evidence>
<comment type="caution">
    <text evidence="2">The sequence shown here is derived from an EMBL/GenBank/DDBJ whole genome shotgun (WGS) entry which is preliminary data.</text>
</comment>
<dbReference type="PROSITE" id="PS51257">
    <property type="entry name" value="PROKAR_LIPOPROTEIN"/>
    <property type="match status" value="1"/>
</dbReference>
<accession>A0ABR2A1H2</accession>
<evidence type="ECO:0000313" key="3">
    <source>
        <dbReference type="Proteomes" id="UP001396334"/>
    </source>
</evidence>
<evidence type="ECO:0000313" key="2">
    <source>
        <dbReference type="EMBL" id="KAK8486838.1"/>
    </source>
</evidence>
<organism evidence="2 3">
    <name type="scientific">Hibiscus sabdariffa</name>
    <name type="common">roselle</name>
    <dbReference type="NCBI Taxonomy" id="183260"/>
    <lineage>
        <taxon>Eukaryota</taxon>
        <taxon>Viridiplantae</taxon>
        <taxon>Streptophyta</taxon>
        <taxon>Embryophyta</taxon>
        <taxon>Tracheophyta</taxon>
        <taxon>Spermatophyta</taxon>
        <taxon>Magnoliopsida</taxon>
        <taxon>eudicotyledons</taxon>
        <taxon>Gunneridae</taxon>
        <taxon>Pentapetalae</taxon>
        <taxon>rosids</taxon>
        <taxon>malvids</taxon>
        <taxon>Malvales</taxon>
        <taxon>Malvaceae</taxon>
        <taxon>Malvoideae</taxon>
        <taxon>Hibiscus</taxon>
    </lineage>
</organism>
<keyword evidence="3" id="KW-1185">Reference proteome</keyword>
<dbReference type="Proteomes" id="UP001396334">
    <property type="component" value="Unassembled WGS sequence"/>
</dbReference>
<protein>
    <recommendedName>
        <fullName evidence="4">Secreted protein</fullName>
    </recommendedName>
</protein>
<name>A0ABR2A1H2_9ROSI</name>
<sequence>MVTSCFKPMLKPQLACMAAGWAVVLSCFRGEGHLKVARWSPQQAPASMHGSRLGGWRCHVSEEKATSRWRGGPRNRHQLHRCTARRLESLHRPTRPPQGGELLHAL</sequence>
<reference evidence="2 3" key="1">
    <citation type="journal article" date="2024" name="G3 (Bethesda)">
        <title>Genome assembly of Hibiscus sabdariffa L. provides insights into metabolisms of medicinal natural products.</title>
        <authorList>
            <person name="Kim T."/>
        </authorList>
    </citation>
    <scope>NUCLEOTIDE SEQUENCE [LARGE SCALE GENOMIC DNA]</scope>
    <source>
        <strain evidence="2">TK-2024</strain>
        <tissue evidence="2">Old leaves</tissue>
    </source>
</reference>